<dbReference type="Gene3D" id="1.10.287.70">
    <property type="match status" value="1"/>
</dbReference>
<keyword evidence="3 8" id="KW-0812">Transmembrane</keyword>
<feature type="domain" description="Polycystin cation channel PKD1/PKD2" evidence="9">
    <location>
        <begin position="305"/>
        <end position="526"/>
    </location>
</feature>
<feature type="transmembrane region" description="Helical" evidence="8">
    <location>
        <begin position="429"/>
        <end position="458"/>
    </location>
</feature>
<sequence>MDKGTSSKRSASRATTSSKSIVKKKLKALTEHAKNSRLGRELVAHVVFVIIFCVVTLVPSDDPNYEALSWSMQSVFLMEDHSQFNLNASFTGTKFVDISVVSDIWSWMKGPFMHAIYMQDWFRGDPWEVGDQNLVAGHNLIAGTVSMRQKRVQRATCTVPQQFLGAKEIVDCAADYSSKVEDKQGYGPFYTEPEWAKAYTFTSSWPSFSSGTKYYTSGGYAQEFPGANCSLANKTVPCITLAEAVLGDLESTGWIDYRTRVVLVEVFLYNPPLNRFVMVQAILELPSSGAVIPSYSVRTAKLIRYHSAQDFTILGLEVTLLLLIAMDALDKYLFFRNFDVNLRQSPWDIYDLFLYLLVFFIIVFRAVAAMKFEALNFDPSVRIYYNLADAVYWYDVAEGFLAVFAWFLWFRSFKFLNELSWARVILQTLLRAAGPLLGLCLSGFLLLLAFAHVGLLAFGTEIHDLRSFGVALASCFRFIFGGMKYDQFRTAGPLLGPIFYISFKVWMVLIMVRFFVAVLLDAYREVMQERKDRWRFSFPPAAALASDLVAWIRGQKVKTDVSVDADNKHHFHGLNDSALQDLAEHVEKKKREISEMDAREMYEELQGRIGKMQKHMDSKISNIEKMFVTTVAPLVETLDILVRQQTENAALEHVRKTME</sequence>
<keyword evidence="4 8" id="KW-1133">Transmembrane helix</keyword>
<evidence type="ECO:0000256" key="2">
    <source>
        <dbReference type="ARBA" id="ARBA00007200"/>
    </source>
</evidence>
<dbReference type="Pfam" id="PF08016">
    <property type="entry name" value="PKD_channel"/>
    <property type="match status" value="1"/>
</dbReference>
<name>L1IE29_GUITC</name>
<dbReference type="Pfam" id="PF20519">
    <property type="entry name" value="Polycystin_dom"/>
    <property type="match status" value="1"/>
</dbReference>
<dbReference type="PANTHER" id="PTHR10877:SF183">
    <property type="entry name" value="AT14535P-RELATED"/>
    <property type="match status" value="1"/>
</dbReference>
<keyword evidence="5 8" id="KW-0472">Membrane</keyword>
<evidence type="ECO:0000259" key="10">
    <source>
        <dbReference type="Pfam" id="PF20519"/>
    </source>
</evidence>
<evidence type="ECO:0000256" key="8">
    <source>
        <dbReference type="SAM" id="Phobius"/>
    </source>
</evidence>
<comment type="similarity">
    <text evidence="2">Belongs to the polycystin family.</text>
</comment>
<evidence type="ECO:0000256" key="3">
    <source>
        <dbReference type="ARBA" id="ARBA00022692"/>
    </source>
</evidence>
<evidence type="ECO:0000259" key="9">
    <source>
        <dbReference type="Pfam" id="PF08016"/>
    </source>
</evidence>
<feature type="disulfide bond" evidence="7">
    <location>
        <begin position="157"/>
        <end position="172"/>
    </location>
</feature>
<protein>
    <submittedName>
        <fullName evidence="11 12">Uncharacterized protein</fullName>
    </submittedName>
</protein>
<feature type="transmembrane region" description="Helical" evidence="8">
    <location>
        <begin position="391"/>
        <end position="409"/>
    </location>
</feature>
<evidence type="ECO:0000256" key="4">
    <source>
        <dbReference type="ARBA" id="ARBA00022989"/>
    </source>
</evidence>
<evidence type="ECO:0000313" key="13">
    <source>
        <dbReference type="Proteomes" id="UP000011087"/>
    </source>
</evidence>
<dbReference type="PANTHER" id="PTHR10877">
    <property type="entry name" value="POLYCYSTIN FAMILY MEMBER"/>
    <property type="match status" value="1"/>
</dbReference>
<keyword evidence="6" id="KW-0325">Glycoprotein</keyword>
<feature type="transmembrane region" description="Helical" evidence="8">
    <location>
        <begin position="311"/>
        <end position="329"/>
    </location>
</feature>
<reference evidence="11 13" key="1">
    <citation type="journal article" date="2012" name="Nature">
        <title>Algal genomes reveal evolutionary mosaicism and the fate of nucleomorphs.</title>
        <authorList>
            <consortium name="DOE Joint Genome Institute"/>
            <person name="Curtis B.A."/>
            <person name="Tanifuji G."/>
            <person name="Burki F."/>
            <person name="Gruber A."/>
            <person name="Irimia M."/>
            <person name="Maruyama S."/>
            <person name="Arias M.C."/>
            <person name="Ball S.G."/>
            <person name="Gile G.H."/>
            <person name="Hirakawa Y."/>
            <person name="Hopkins J.F."/>
            <person name="Kuo A."/>
            <person name="Rensing S.A."/>
            <person name="Schmutz J."/>
            <person name="Symeonidi A."/>
            <person name="Elias M."/>
            <person name="Eveleigh R.J."/>
            <person name="Herman E.K."/>
            <person name="Klute M.J."/>
            <person name="Nakayama T."/>
            <person name="Obornik M."/>
            <person name="Reyes-Prieto A."/>
            <person name="Armbrust E.V."/>
            <person name="Aves S.J."/>
            <person name="Beiko R.G."/>
            <person name="Coutinho P."/>
            <person name="Dacks J.B."/>
            <person name="Durnford D.G."/>
            <person name="Fast N.M."/>
            <person name="Green B.R."/>
            <person name="Grisdale C.J."/>
            <person name="Hempel F."/>
            <person name="Henrissat B."/>
            <person name="Hoppner M.P."/>
            <person name="Ishida K."/>
            <person name="Kim E."/>
            <person name="Koreny L."/>
            <person name="Kroth P.G."/>
            <person name="Liu Y."/>
            <person name="Malik S.B."/>
            <person name="Maier U.G."/>
            <person name="McRose D."/>
            <person name="Mock T."/>
            <person name="Neilson J.A."/>
            <person name="Onodera N.T."/>
            <person name="Poole A.M."/>
            <person name="Pritham E.J."/>
            <person name="Richards T.A."/>
            <person name="Rocap G."/>
            <person name="Roy S.W."/>
            <person name="Sarai C."/>
            <person name="Schaack S."/>
            <person name="Shirato S."/>
            <person name="Slamovits C.H."/>
            <person name="Spencer D.F."/>
            <person name="Suzuki S."/>
            <person name="Worden A.Z."/>
            <person name="Zauner S."/>
            <person name="Barry K."/>
            <person name="Bell C."/>
            <person name="Bharti A.K."/>
            <person name="Crow J.A."/>
            <person name="Grimwood J."/>
            <person name="Kramer R."/>
            <person name="Lindquist E."/>
            <person name="Lucas S."/>
            <person name="Salamov A."/>
            <person name="McFadden G.I."/>
            <person name="Lane C.E."/>
            <person name="Keeling P.J."/>
            <person name="Gray M.W."/>
            <person name="Grigoriev I.V."/>
            <person name="Archibald J.M."/>
        </authorList>
    </citation>
    <scope>NUCLEOTIDE SEQUENCE</scope>
    <source>
        <strain evidence="11 13">CCMP2712</strain>
    </source>
</reference>
<dbReference type="InterPro" id="IPR051223">
    <property type="entry name" value="Polycystin"/>
</dbReference>
<reference evidence="13" key="2">
    <citation type="submission" date="2012-11" db="EMBL/GenBank/DDBJ databases">
        <authorList>
            <person name="Kuo A."/>
            <person name="Curtis B.A."/>
            <person name="Tanifuji G."/>
            <person name="Burki F."/>
            <person name="Gruber A."/>
            <person name="Irimia M."/>
            <person name="Maruyama S."/>
            <person name="Arias M.C."/>
            <person name="Ball S.G."/>
            <person name="Gile G.H."/>
            <person name="Hirakawa Y."/>
            <person name="Hopkins J.F."/>
            <person name="Rensing S.A."/>
            <person name="Schmutz J."/>
            <person name="Symeonidi A."/>
            <person name="Elias M."/>
            <person name="Eveleigh R.J."/>
            <person name="Herman E.K."/>
            <person name="Klute M.J."/>
            <person name="Nakayama T."/>
            <person name="Obornik M."/>
            <person name="Reyes-Prieto A."/>
            <person name="Armbrust E.V."/>
            <person name="Aves S.J."/>
            <person name="Beiko R.G."/>
            <person name="Coutinho P."/>
            <person name="Dacks J.B."/>
            <person name="Durnford D.G."/>
            <person name="Fast N.M."/>
            <person name="Green B.R."/>
            <person name="Grisdale C."/>
            <person name="Hempe F."/>
            <person name="Henrissat B."/>
            <person name="Hoppner M.P."/>
            <person name="Ishida K.-I."/>
            <person name="Kim E."/>
            <person name="Koreny L."/>
            <person name="Kroth P.G."/>
            <person name="Liu Y."/>
            <person name="Malik S.-B."/>
            <person name="Maier U.G."/>
            <person name="McRose D."/>
            <person name="Mock T."/>
            <person name="Neilson J.A."/>
            <person name="Onodera N.T."/>
            <person name="Poole A.M."/>
            <person name="Pritham E.J."/>
            <person name="Richards T.A."/>
            <person name="Rocap G."/>
            <person name="Roy S.W."/>
            <person name="Sarai C."/>
            <person name="Schaack S."/>
            <person name="Shirato S."/>
            <person name="Slamovits C.H."/>
            <person name="Spencer D.F."/>
            <person name="Suzuki S."/>
            <person name="Worden A.Z."/>
            <person name="Zauner S."/>
            <person name="Barry K."/>
            <person name="Bell C."/>
            <person name="Bharti A.K."/>
            <person name="Crow J.A."/>
            <person name="Grimwood J."/>
            <person name="Kramer R."/>
            <person name="Lindquist E."/>
            <person name="Lucas S."/>
            <person name="Salamov A."/>
            <person name="McFadden G.I."/>
            <person name="Lane C.E."/>
            <person name="Keeling P.J."/>
            <person name="Gray M.W."/>
            <person name="Grigoriev I.V."/>
            <person name="Archibald J.M."/>
        </authorList>
    </citation>
    <scope>NUCLEOTIDE SEQUENCE</scope>
    <source>
        <strain evidence="13">CCMP2712</strain>
    </source>
</reference>
<dbReference type="GeneID" id="17290808"/>
<dbReference type="RefSeq" id="XP_005821065.1">
    <property type="nucleotide sequence ID" value="XM_005821008.1"/>
</dbReference>
<feature type="transmembrane region" description="Helical" evidence="8">
    <location>
        <begin position="503"/>
        <end position="523"/>
    </location>
</feature>
<dbReference type="OrthoDB" id="444119at2759"/>
<feature type="transmembrane region" description="Helical" evidence="8">
    <location>
        <begin position="465"/>
        <end position="483"/>
    </location>
</feature>
<reference evidence="12" key="3">
    <citation type="submission" date="2015-06" db="UniProtKB">
        <authorList>
            <consortium name="EnsemblProtists"/>
        </authorList>
    </citation>
    <scope>IDENTIFICATION</scope>
</reference>
<evidence type="ECO:0000256" key="5">
    <source>
        <dbReference type="ARBA" id="ARBA00023136"/>
    </source>
</evidence>
<dbReference type="InterPro" id="IPR013122">
    <property type="entry name" value="PKD1_2_channel"/>
</dbReference>
<evidence type="ECO:0000256" key="6">
    <source>
        <dbReference type="ARBA" id="ARBA00023180"/>
    </source>
</evidence>
<organism evidence="11">
    <name type="scientific">Guillardia theta (strain CCMP2712)</name>
    <name type="common">Cryptophyte</name>
    <dbReference type="NCBI Taxonomy" id="905079"/>
    <lineage>
        <taxon>Eukaryota</taxon>
        <taxon>Cryptophyceae</taxon>
        <taxon>Pyrenomonadales</taxon>
        <taxon>Geminigeraceae</taxon>
        <taxon>Guillardia</taxon>
    </lineage>
</organism>
<gene>
    <name evidence="11" type="ORF">GUITHDRAFT_119755</name>
</gene>
<dbReference type="EnsemblProtists" id="EKX34085">
    <property type="protein sequence ID" value="EKX34085"/>
    <property type="gene ID" value="GUITHDRAFT_119755"/>
</dbReference>
<evidence type="ECO:0000313" key="12">
    <source>
        <dbReference type="EnsemblProtists" id="EKX34085"/>
    </source>
</evidence>
<dbReference type="GO" id="GO:0016020">
    <property type="term" value="C:membrane"/>
    <property type="evidence" value="ECO:0007669"/>
    <property type="project" value="UniProtKB-SubCell"/>
</dbReference>
<dbReference type="AlphaFoldDB" id="L1IE29"/>
<dbReference type="Proteomes" id="UP000011087">
    <property type="component" value="Unassembled WGS sequence"/>
</dbReference>
<dbReference type="InterPro" id="IPR003915">
    <property type="entry name" value="PKD_2"/>
</dbReference>
<accession>L1IE29</accession>
<evidence type="ECO:0000256" key="1">
    <source>
        <dbReference type="ARBA" id="ARBA00004141"/>
    </source>
</evidence>
<dbReference type="HOGENOM" id="CLU_416488_0_0_1"/>
<dbReference type="InterPro" id="IPR046791">
    <property type="entry name" value="Polycystin_dom"/>
</dbReference>
<evidence type="ECO:0000313" key="11">
    <source>
        <dbReference type="EMBL" id="EKX34085.1"/>
    </source>
</evidence>
<proteinExistence type="inferred from homology"/>
<dbReference type="EMBL" id="JH993120">
    <property type="protein sequence ID" value="EKX34085.1"/>
    <property type="molecule type" value="Genomic_DNA"/>
</dbReference>
<evidence type="ECO:0000256" key="7">
    <source>
        <dbReference type="PIRSR" id="PIRSR603915-2"/>
    </source>
</evidence>
<dbReference type="eggNOG" id="KOG3599">
    <property type="taxonomic scope" value="Eukaryota"/>
</dbReference>
<dbReference type="PaxDb" id="55529-EKX34085"/>
<feature type="transmembrane region" description="Helical" evidence="8">
    <location>
        <begin position="42"/>
        <end position="60"/>
    </location>
</feature>
<feature type="transmembrane region" description="Helical" evidence="8">
    <location>
        <begin position="349"/>
        <end position="370"/>
    </location>
</feature>
<dbReference type="OMA" id="IVMSTWD"/>
<dbReference type="PRINTS" id="PR01433">
    <property type="entry name" value="POLYCYSTIN2"/>
</dbReference>
<dbReference type="GO" id="GO:0005509">
    <property type="term" value="F:calcium ion binding"/>
    <property type="evidence" value="ECO:0007669"/>
    <property type="project" value="InterPro"/>
</dbReference>
<feature type="domain" description="Polycystin" evidence="10">
    <location>
        <begin position="96"/>
        <end position="303"/>
    </location>
</feature>
<comment type="subcellular location">
    <subcellularLocation>
        <location evidence="1">Membrane</location>
        <topology evidence="1">Multi-pass membrane protein</topology>
    </subcellularLocation>
</comment>
<dbReference type="KEGG" id="gtt:GUITHDRAFT_119755"/>
<keyword evidence="13" id="KW-1185">Reference proteome</keyword>